<accession>A0ABN8RGS6</accession>
<evidence type="ECO:0000313" key="2">
    <source>
        <dbReference type="Proteomes" id="UP001159405"/>
    </source>
</evidence>
<gene>
    <name evidence="1" type="ORF">PLOB_00019022</name>
</gene>
<comment type="caution">
    <text evidence="1">The sequence shown here is derived from an EMBL/GenBank/DDBJ whole genome shotgun (WGS) entry which is preliminary data.</text>
</comment>
<dbReference type="EMBL" id="CALNXK010000221">
    <property type="protein sequence ID" value="CAH3177129.1"/>
    <property type="molecule type" value="Genomic_DNA"/>
</dbReference>
<evidence type="ECO:0000313" key="1">
    <source>
        <dbReference type="EMBL" id="CAH3177129.1"/>
    </source>
</evidence>
<dbReference type="Proteomes" id="UP001159405">
    <property type="component" value="Unassembled WGS sequence"/>
</dbReference>
<keyword evidence="2" id="KW-1185">Reference proteome</keyword>
<name>A0ABN8RGS6_9CNID</name>
<organism evidence="1 2">
    <name type="scientific">Porites lobata</name>
    <dbReference type="NCBI Taxonomy" id="104759"/>
    <lineage>
        <taxon>Eukaryota</taxon>
        <taxon>Metazoa</taxon>
        <taxon>Cnidaria</taxon>
        <taxon>Anthozoa</taxon>
        <taxon>Hexacorallia</taxon>
        <taxon>Scleractinia</taxon>
        <taxon>Fungiina</taxon>
        <taxon>Poritidae</taxon>
        <taxon>Porites</taxon>
    </lineage>
</organism>
<sequence length="200" mass="22846">MEYQSAIWMCQVIFLRYCNNMQSDNLGYIATSYRSAYGNKVIQKEHDCAKQIPSFDENIVKQTFLGETGDIWHSALVPSKSNPSNQEISIDHSTATISVSNENFFCSEKTQTLLNLLKESQDEFITITIPELEEVKLSSTNTHYTDMAQGTSVASNLPSLLGFCRYKKIDSSWFCIRDKVHEIICKPKKLKNFQRGNSFE</sequence>
<reference evidence="1 2" key="1">
    <citation type="submission" date="2022-05" db="EMBL/GenBank/DDBJ databases">
        <authorList>
            <consortium name="Genoscope - CEA"/>
            <person name="William W."/>
        </authorList>
    </citation>
    <scope>NUCLEOTIDE SEQUENCE [LARGE SCALE GENOMIC DNA]</scope>
</reference>
<protein>
    <submittedName>
        <fullName evidence="1">Uncharacterized protein</fullName>
    </submittedName>
</protein>
<proteinExistence type="predicted"/>